<dbReference type="AlphaFoldDB" id="A0AAV1RSI6"/>
<dbReference type="GO" id="GO:0016746">
    <property type="term" value="F:acyltransferase activity"/>
    <property type="evidence" value="ECO:0007669"/>
    <property type="project" value="UniProtKB-KW"/>
</dbReference>
<evidence type="ECO:0000256" key="1">
    <source>
        <dbReference type="ARBA" id="ARBA00009861"/>
    </source>
</evidence>
<dbReference type="PANTHER" id="PTHR31623">
    <property type="entry name" value="F21J9.9"/>
    <property type="match status" value="1"/>
</dbReference>
<proteinExistence type="inferred from homology"/>
<organism evidence="4 5">
    <name type="scientific">Dovyalis caffra</name>
    <dbReference type="NCBI Taxonomy" id="77055"/>
    <lineage>
        <taxon>Eukaryota</taxon>
        <taxon>Viridiplantae</taxon>
        <taxon>Streptophyta</taxon>
        <taxon>Embryophyta</taxon>
        <taxon>Tracheophyta</taxon>
        <taxon>Spermatophyta</taxon>
        <taxon>Magnoliopsida</taxon>
        <taxon>eudicotyledons</taxon>
        <taxon>Gunneridae</taxon>
        <taxon>Pentapetalae</taxon>
        <taxon>rosids</taxon>
        <taxon>fabids</taxon>
        <taxon>Malpighiales</taxon>
        <taxon>Salicaceae</taxon>
        <taxon>Flacourtieae</taxon>
        <taxon>Dovyalis</taxon>
    </lineage>
</organism>
<gene>
    <name evidence="4" type="ORF">DCAF_LOCUS13696</name>
</gene>
<dbReference type="Pfam" id="PF02458">
    <property type="entry name" value="Transferase"/>
    <property type="match status" value="1"/>
</dbReference>
<protein>
    <submittedName>
        <fullName evidence="4">Uncharacterized protein</fullName>
    </submittedName>
</protein>
<accession>A0AAV1RSI6</accession>
<keyword evidence="3" id="KW-0012">Acyltransferase</keyword>
<reference evidence="4 5" key="1">
    <citation type="submission" date="2024-01" db="EMBL/GenBank/DDBJ databases">
        <authorList>
            <person name="Waweru B."/>
        </authorList>
    </citation>
    <scope>NUCLEOTIDE SEQUENCE [LARGE SCALE GENOMIC DNA]</scope>
</reference>
<keyword evidence="5" id="KW-1185">Reference proteome</keyword>
<dbReference type="Gene3D" id="3.30.559.10">
    <property type="entry name" value="Chloramphenicol acetyltransferase-like domain"/>
    <property type="match status" value="2"/>
</dbReference>
<comment type="similarity">
    <text evidence="1">Belongs to the plant acyltransferase family.</text>
</comment>
<dbReference type="InterPro" id="IPR023213">
    <property type="entry name" value="CAT-like_dom_sf"/>
</dbReference>
<dbReference type="Proteomes" id="UP001314170">
    <property type="component" value="Unassembled WGS sequence"/>
</dbReference>
<name>A0AAV1RSI6_9ROSI</name>
<comment type="caution">
    <text evidence="4">The sequence shown here is derived from an EMBL/GenBank/DDBJ whole genome shotgun (WGS) entry which is preliminary data.</text>
</comment>
<sequence length="474" mass="52862">MEVSVISTEMIKPSPSLAIPHLKPFKISLLDQFIPTFYSPFILFYPIKNGARDHYFKKNAQISTHLKTSLSETLSSFYPFSGRINDNLFIDKYEEGVPFVETRVKSDLFDFLKDPQLELLNQFLPSSSCQPYCLHYQTNTPLLAIQLNMFDCGGIALGFSCSHKIIDGRTASAFLNSWSWAANPTGSKKSSIVPDKLMEASSRFPPLGQPLSQIVSPLAGKLLFDDGNYITRRFVFDAKAITTLRAEAKGDGIENPSRIEALSCFIWKSCTTAARLRSASCIWPSSSSSIAAHAVNIRQRTKPRFSKYSTGNLWWAATAAYEMADDDHMGLGDLVALTREAYSNINADYLNAFQLGGDESGVEAAAAISNIFVRNPKLVLELMPMMKPQVFWFTSWLKFGFHEVDFGWGKPIWVGVCGKVGPRFGNLTILKEINHERNGGIEAWVNLDENLMAIVENDPQFLTFATPNPSILMP</sequence>
<evidence type="ECO:0000313" key="4">
    <source>
        <dbReference type="EMBL" id="CAK7338648.1"/>
    </source>
</evidence>
<evidence type="ECO:0000256" key="2">
    <source>
        <dbReference type="ARBA" id="ARBA00022679"/>
    </source>
</evidence>
<evidence type="ECO:0000256" key="3">
    <source>
        <dbReference type="ARBA" id="ARBA00023315"/>
    </source>
</evidence>
<evidence type="ECO:0000313" key="5">
    <source>
        <dbReference type="Proteomes" id="UP001314170"/>
    </source>
</evidence>
<keyword evidence="2" id="KW-0808">Transferase</keyword>
<dbReference type="EMBL" id="CAWUPB010001156">
    <property type="protein sequence ID" value="CAK7338648.1"/>
    <property type="molecule type" value="Genomic_DNA"/>
</dbReference>
<dbReference type="PANTHER" id="PTHR31623:SF36">
    <property type="entry name" value="STEMMADENINE O-ACETYLTRANSFERASE-LIKE"/>
    <property type="match status" value="1"/>
</dbReference>